<dbReference type="Pfam" id="PF01590">
    <property type="entry name" value="GAF"/>
    <property type="match status" value="1"/>
</dbReference>
<dbReference type="InterPro" id="IPR029016">
    <property type="entry name" value="GAF-like_dom_sf"/>
</dbReference>
<evidence type="ECO:0000313" key="3">
    <source>
        <dbReference type="Proteomes" id="UP000001116"/>
    </source>
</evidence>
<dbReference type="EMBL" id="CP000750">
    <property type="protein sequence ID" value="ABS03917.1"/>
    <property type="molecule type" value="Genomic_DNA"/>
</dbReference>
<reference evidence="3" key="1">
    <citation type="journal article" date="2008" name="PLoS ONE">
        <title>Survival in nuclear waste, extreme resistance, and potential applications gleaned from the genome sequence of Kineococcus radiotolerans SRS30216.</title>
        <authorList>
            <person name="Bagwell C.E."/>
            <person name="Bhat S."/>
            <person name="Hawkins G.M."/>
            <person name="Smith B.W."/>
            <person name="Biswas T."/>
            <person name="Hoover T.R."/>
            <person name="Saunders E."/>
            <person name="Han C.S."/>
            <person name="Tsodikov O.V."/>
            <person name="Shimkets L.J."/>
        </authorList>
    </citation>
    <scope>NUCLEOTIDE SEQUENCE [LARGE SCALE GENOMIC DNA]</scope>
    <source>
        <strain evidence="3">ATCC BAA-149 / DSM 14245 / SRS30216</strain>
    </source>
</reference>
<keyword evidence="3" id="KW-1185">Reference proteome</keyword>
<evidence type="ECO:0000259" key="1">
    <source>
        <dbReference type="SMART" id="SM00065"/>
    </source>
</evidence>
<evidence type="ECO:0000313" key="2">
    <source>
        <dbReference type="EMBL" id="ABS03917.1"/>
    </source>
</evidence>
<dbReference type="PANTHER" id="PTHR43102:SF2">
    <property type="entry name" value="GAF DOMAIN-CONTAINING PROTEIN"/>
    <property type="match status" value="1"/>
</dbReference>
<dbReference type="SMART" id="SM00065">
    <property type="entry name" value="GAF"/>
    <property type="match status" value="1"/>
</dbReference>
<gene>
    <name evidence="2" type="ordered locus">Krad_2438</name>
</gene>
<dbReference type="HOGENOM" id="CLU_1183786_0_0_11"/>
<protein>
    <submittedName>
        <fullName evidence="2">GAF sensor protein</fullName>
    </submittedName>
</protein>
<name>A6WAS8_KINRD</name>
<dbReference type="InterPro" id="IPR003018">
    <property type="entry name" value="GAF"/>
</dbReference>
<organism evidence="2 3">
    <name type="scientific">Kineococcus radiotolerans (strain ATCC BAA-149 / DSM 14245 / SRS30216)</name>
    <dbReference type="NCBI Taxonomy" id="266940"/>
    <lineage>
        <taxon>Bacteria</taxon>
        <taxon>Bacillati</taxon>
        <taxon>Actinomycetota</taxon>
        <taxon>Actinomycetes</taxon>
        <taxon>Kineosporiales</taxon>
        <taxon>Kineosporiaceae</taxon>
        <taxon>Kineococcus</taxon>
    </lineage>
</organism>
<dbReference type="AlphaFoldDB" id="A6WAS8"/>
<sequence length="234" mass="25565">MHEDLAGLGSLERLRVVRQYGTRPRPGTAARLNELTASVAQQVGLPISTLSVLTERAAVYPAFHGLSGWLRLVRTVPAEFAPCTDVVLTGDAYVIDDLERDRRHRDNPLLRRFAIASYAGVPLRLHQQVIGTVCVMGRDPHTFTDRDLQVLHDAAAEAADLLHRDGGPPRTPAELLREEADAQRQEADRVAGDRALAQSRAIDQALLRQVKGQIGGEVLDQVKGQIKGGGVLNR</sequence>
<dbReference type="Gene3D" id="3.30.450.40">
    <property type="match status" value="1"/>
</dbReference>
<dbReference type="SUPFAM" id="SSF55781">
    <property type="entry name" value="GAF domain-like"/>
    <property type="match status" value="1"/>
</dbReference>
<dbReference type="eggNOG" id="COG2203">
    <property type="taxonomic scope" value="Bacteria"/>
</dbReference>
<feature type="domain" description="GAF" evidence="1">
    <location>
        <begin position="27"/>
        <end position="180"/>
    </location>
</feature>
<dbReference type="Proteomes" id="UP000001116">
    <property type="component" value="Chromosome"/>
</dbReference>
<proteinExistence type="predicted"/>
<accession>A6WAS8</accession>
<dbReference type="KEGG" id="kra:Krad_2438"/>
<dbReference type="PANTHER" id="PTHR43102">
    <property type="entry name" value="SLR1143 PROTEIN"/>
    <property type="match status" value="1"/>
</dbReference>